<feature type="domain" description="Acyltransferase 3" evidence="2">
    <location>
        <begin position="49"/>
        <end position="405"/>
    </location>
</feature>
<organism evidence="3 4">
    <name type="scientific">Podospora australis</name>
    <dbReference type="NCBI Taxonomy" id="1536484"/>
    <lineage>
        <taxon>Eukaryota</taxon>
        <taxon>Fungi</taxon>
        <taxon>Dikarya</taxon>
        <taxon>Ascomycota</taxon>
        <taxon>Pezizomycotina</taxon>
        <taxon>Sordariomycetes</taxon>
        <taxon>Sordariomycetidae</taxon>
        <taxon>Sordariales</taxon>
        <taxon>Podosporaceae</taxon>
        <taxon>Podospora</taxon>
    </lineage>
</organism>
<reference evidence="3" key="1">
    <citation type="journal article" date="2023" name="Mol. Phylogenet. Evol.">
        <title>Genome-scale phylogeny and comparative genomics of the fungal order Sordariales.</title>
        <authorList>
            <person name="Hensen N."/>
            <person name="Bonometti L."/>
            <person name="Westerberg I."/>
            <person name="Brannstrom I.O."/>
            <person name="Guillou S."/>
            <person name="Cros-Aarteil S."/>
            <person name="Calhoun S."/>
            <person name="Haridas S."/>
            <person name="Kuo A."/>
            <person name="Mondo S."/>
            <person name="Pangilinan J."/>
            <person name="Riley R."/>
            <person name="LaButti K."/>
            <person name="Andreopoulos B."/>
            <person name="Lipzen A."/>
            <person name="Chen C."/>
            <person name="Yan M."/>
            <person name="Daum C."/>
            <person name="Ng V."/>
            <person name="Clum A."/>
            <person name="Steindorff A."/>
            <person name="Ohm R.A."/>
            <person name="Martin F."/>
            <person name="Silar P."/>
            <person name="Natvig D.O."/>
            <person name="Lalanne C."/>
            <person name="Gautier V."/>
            <person name="Ament-Velasquez S.L."/>
            <person name="Kruys A."/>
            <person name="Hutchinson M.I."/>
            <person name="Powell A.J."/>
            <person name="Barry K."/>
            <person name="Miller A.N."/>
            <person name="Grigoriev I.V."/>
            <person name="Debuchy R."/>
            <person name="Gladieux P."/>
            <person name="Hiltunen Thoren M."/>
            <person name="Johannesson H."/>
        </authorList>
    </citation>
    <scope>NUCLEOTIDE SEQUENCE</scope>
    <source>
        <strain evidence="3">PSN309</strain>
    </source>
</reference>
<keyword evidence="3" id="KW-0012">Acyltransferase</keyword>
<dbReference type="AlphaFoldDB" id="A0AAN6X3H3"/>
<keyword evidence="3" id="KW-0808">Transferase</keyword>
<dbReference type="PANTHER" id="PTHR23028">
    <property type="entry name" value="ACETYLTRANSFERASE"/>
    <property type="match status" value="1"/>
</dbReference>
<keyword evidence="1" id="KW-1133">Transmembrane helix</keyword>
<dbReference type="Proteomes" id="UP001302126">
    <property type="component" value="Unassembled WGS sequence"/>
</dbReference>
<reference evidence="3" key="2">
    <citation type="submission" date="2023-05" db="EMBL/GenBank/DDBJ databases">
        <authorList>
            <consortium name="Lawrence Berkeley National Laboratory"/>
            <person name="Steindorff A."/>
            <person name="Hensen N."/>
            <person name="Bonometti L."/>
            <person name="Westerberg I."/>
            <person name="Brannstrom I.O."/>
            <person name="Guillou S."/>
            <person name="Cros-Aarteil S."/>
            <person name="Calhoun S."/>
            <person name="Haridas S."/>
            <person name="Kuo A."/>
            <person name="Mondo S."/>
            <person name="Pangilinan J."/>
            <person name="Riley R."/>
            <person name="Labutti K."/>
            <person name="Andreopoulos B."/>
            <person name="Lipzen A."/>
            <person name="Chen C."/>
            <person name="Yanf M."/>
            <person name="Daum C."/>
            <person name="Ng V."/>
            <person name="Clum A."/>
            <person name="Ohm R."/>
            <person name="Martin F."/>
            <person name="Silar P."/>
            <person name="Natvig D."/>
            <person name="Lalanne C."/>
            <person name="Gautier V."/>
            <person name="Ament-Velasquez S.L."/>
            <person name="Kruys A."/>
            <person name="Hutchinson M.I."/>
            <person name="Powell A.J."/>
            <person name="Barry K."/>
            <person name="Miller A.N."/>
            <person name="Grigoriev I.V."/>
            <person name="Debuchy R."/>
            <person name="Gladieux P."/>
            <person name="Thoren M.H."/>
            <person name="Johannesson H."/>
        </authorList>
    </citation>
    <scope>NUCLEOTIDE SEQUENCE</scope>
    <source>
        <strain evidence="3">PSN309</strain>
    </source>
</reference>
<evidence type="ECO:0000256" key="1">
    <source>
        <dbReference type="SAM" id="Phobius"/>
    </source>
</evidence>
<evidence type="ECO:0000259" key="2">
    <source>
        <dbReference type="Pfam" id="PF01757"/>
    </source>
</evidence>
<sequence>MLSPPPSVPHRLLPRQSLARFLRFLLPSFVADHIFPDHRTTYRVHPTSYLDGLRGIAAIIVFFCHYTENNFSALTPSYGLNHDRSSSLVQLPFFRIIFSGRPMVHIFFVISGFVLSYKPVKALHARDLEKCYTTLASSTFRRAFRLFGPCIVSTFMILCLRQMGYLKPAKATLIEELWKWKHAAFHQITWPWAWDRDLTPAYDIHLWTIPIEFAHSMLLFMVLLMLSRVKLHVRMGSVLGLMGYCLMCGKWAGFEFLTGLFLAEIFVLKGAGEKQQQKDWETGKDGQGDEVAMGTMVKKGFQVGVILLGLFIGGWPNHGADKTPGIAWFLERTPLPFAAMDHLAPQKFWFGLSAGFTVWAVGELEFLRKFFEGPVAQYCGRISYAVYIVHGPVMDLFQGFVLGHGAIPAHGEPGEEGYKQAMAETGVKGYFGVKSTTQITVSWFVGLWLLGPLVIWAADVFWRGVDNRIVDWGKRLEGWCLDEESERGDGPRGMGYGAV</sequence>
<keyword evidence="1" id="KW-0812">Transmembrane</keyword>
<dbReference type="InterPro" id="IPR050879">
    <property type="entry name" value="Acyltransferase_3"/>
</dbReference>
<name>A0AAN6X3H3_9PEZI</name>
<evidence type="ECO:0000313" key="3">
    <source>
        <dbReference type="EMBL" id="KAK4193383.1"/>
    </source>
</evidence>
<keyword evidence="4" id="KW-1185">Reference proteome</keyword>
<feature type="transmembrane region" description="Helical" evidence="1">
    <location>
        <begin position="93"/>
        <end position="117"/>
    </location>
</feature>
<feature type="transmembrane region" description="Helical" evidence="1">
    <location>
        <begin position="441"/>
        <end position="462"/>
    </location>
</feature>
<gene>
    <name evidence="3" type="ORF">QBC35DRAFT_543354</name>
</gene>
<dbReference type="GO" id="GO:0016747">
    <property type="term" value="F:acyltransferase activity, transferring groups other than amino-acyl groups"/>
    <property type="evidence" value="ECO:0007669"/>
    <property type="project" value="InterPro"/>
</dbReference>
<dbReference type="PANTHER" id="PTHR23028:SF126">
    <property type="entry name" value="ACYLTRANSFERASE 3 DOMAIN-CONTAINING PROTEIN"/>
    <property type="match status" value="1"/>
</dbReference>
<dbReference type="EMBL" id="MU864351">
    <property type="protein sequence ID" value="KAK4193383.1"/>
    <property type="molecule type" value="Genomic_DNA"/>
</dbReference>
<dbReference type="Pfam" id="PF01757">
    <property type="entry name" value="Acyl_transf_3"/>
    <property type="match status" value="1"/>
</dbReference>
<protein>
    <submittedName>
        <fullName evidence="3">Acyltransferase 3</fullName>
    </submittedName>
</protein>
<evidence type="ECO:0000313" key="4">
    <source>
        <dbReference type="Proteomes" id="UP001302126"/>
    </source>
</evidence>
<feature type="transmembrane region" description="Helical" evidence="1">
    <location>
        <begin position="143"/>
        <end position="163"/>
    </location>
</feature>
<comment type="caution">
    <text evidence="3">The sequence shown here is derived from an EMBL/GenBank/DDBJ whole genome shotgun (WGS) entry which is preliminary data.</text>
</comment>
<keyword evidence="1" id="KW-0472">Membrane</keyword>
<feature type="transmembrane region" description="Helical" evidence="1">
    <location>
        <begin position="204"/>
        <end position="226"/>
    </location>
</feature>
<proteinExistence type="predicted"/>
<accession>A0AAN6X3H3</accession>
<dbReference type="InterPro" id="IPR002656">
    <property type="entry name" value="Acyl_transf_3_dom"/>
</dbReference>